<keyword evidence="1" id="KW-0732">Signal</keyword>
<dbReference type="Proteomes" id="UP000285232">
    <property type="component" value="Unassembled WGS sequence"/>
</dbReference>
<dbReference type="EMBL" id="RAHX01000001">
    <property type="protein sequence ID" value="RJY08676.1"/>
    <property type="molecule type" value="Genomic_DNA"/>
</dbReference>
<dbReference type="RefSeq" id="WP_120047689.1">
    <property type="nucleotide sequence ID" value="NZ_RAHX01000001.1"/>
</dbReference>
<organism evidence="2 3">
    <name type="scientific">Aurantiacibacter aquimixticola</name>
    <dbReference type="NCBI Taxonomy" id="1958945"/>
    <lineage>
        <taxon>Bacteria</taxon>
        <taxon>Pseudomonadati</taxon>
        <taxon>Pseudomonadota</taxon>
        <taxon>Alphaproteobacteria</taxon>
        <taxon>Sphingomonadales</taxon>
        <taxon>Erythrobacteraceae</taxon>
        <taxon>Aurantiacibacter</taxon>
    </lineage>
</organism>
<feature type="signal peptide" evidence="1">
    <location>
        <begin position="1"/>
        <end position="24"/>
    </location>
</feature>
<evidence type="ECO:0000313" key="3">
    <source>
        <dbReference type="Proteomes" id="UP000285232"/>
    </source>
</evidence>
<dbReference type="OrthoDB" id="7209614at2"/>
<sequence>MKRALRSSAAAATVLSLLAACASAPPIQRPVTSYAPVAACPETPSFANAVSVVPEKDKAVWLVDHQLDSTSPCLTMSGVSGPYAVFALPETRWNAPIEVGSVVGPAALFSPHVEILGADGSQMRSFTPEHYNMRSHMSGRTYSVQFMPQDGERYVLVTSNPARIGSAIEGIATSTVTNTMWYGYGAANWTSGVEAQLASAFSYEGPVRVNVFRQPKED</sequence>
<dbReference type="PROSITE" id="PS51257">
    <property type="entry name" value="PROKAR_LIPOPROTEIN"/>
    <property type="match status" value="1"/>
</dbReference>
<proteinExistence type="predicted"/>
<evidence type="ECO:0000313" key="2">
    <source>
        <dbReference type="EMBL" id="RJY08676.1"/>
    </source>
</evidence>
<reference evidence="2 3" key="1">
    <citation type="journal article" date="2017" name="Int. J. Syst. Evol. Microbiol.">
        <title>Erythrobacter aquimixticola sp. nov., isolated from the junction between the ocean and a freshwater spring.</title>
        <authorList>
            <person name="Park S."/>
            <person name="Jung Y.T."/>
            <person name="Choi S.J."/>
            <person name="Yoon J.H."/>
        </authorList>
    </citation>
    <scope>NUCLEOTIDE SEQUENCE [LARGE SCALE GENOMIC DNA]</scope>
    <source>
        <strain evidence="2 3">JSSK-14</strain>
    </source>
</reference>
<gene>
    <name evidence="2" type="ORF">D6201_04255</name>
</gene>
<accession>A0A419RSC4</accession>
<feature type="chain" id="PRO_5019175985" evidence="1">
    <location>
        <begin position="25"/>
        <end position="218"/>
    </location>
</feature>
<protein>
    <submittedName>
        <fullName evidence="2">Uncharacterized protein</fullName>
    </submittedName>
</protein>
<evidence type="ECO:0000256" key="1">
    <source>
        <dbReference type="SAM" id="SignalP"/>
    </source>
</evidence>
<comment type="caution">
    <text evidence="2">The sequence shown here is derived from an EMBL/GenBank/DDBJ whole genome shotgun (WGS) entry which is preliminary data.</text>
</comment>
<keyword evidence="3" id="KW-1185">Reference proteome</keyword>
<dbReference type="AlphaFoldDB" id="A0A419RSC4"/>
<name>A0A419RSC4_9SPHN</name>